<keyword evidence="2" id="KW-1185">Reference proteome</keyword>
<dbReference type="AlphaFoldDB" id="A0A8H7CG33"/>
<evidence type="ECO:0000313" key="1">
    <source>
        <dbReference type="EMBL" id="KAF7334198.1"/>
    </source>
</evidence>
<sequence length="259" mass="28315">MPHHSEPATTPVLVGLGTHVVVPPSPSLRKKRESLEWKGSSFVLVDPEEDADVELLGVHDLRSDLRPGLHAEPRGQEGEDVVVEEAEAALLGMVKTTSSAAAILEQIRKPPRPVADSSNDFFKVVFSAIIWAAISPADHQSRSSTRLARRSRRDTPFPGLHTDVIEIARTHEAHRSSEATMHIRRAAPRVRPASHPCSPLNEGARMSTHSPDMYYLWPHIHPSRALTHEHPSALGRTHGGLAFAAAGKHGASRLKNFVP</sequence>
<comment type="caution">
    <text evidence="1">The sequence shown here is derived from an EMBL/GenBank/DDBJ whole genome shotgun (WGS) entry which is preliminary data.</text>
</comment>
<accession>A0A8H7CG33</accession>
<name>A0A8H7CG33_9AGAR</name>
<proteinExistence type="predicted"/>
<protein>
    <submittedName>
        <fullName evidence="1">Uncharacterized protein</fullName>
    </submittedName>
</protein>
<evidence type="ECO:0000313" key="2">
    <source>
        <dbReference type="Proteomes" id="UP000623467"/>
    </source>
</evidence>
<dbReference type="Proteomes" id="UP000623467">
    <property type="component" value="Unassembled WGS sequence"/>
</dbReference>
<dbReference type="EMBL" id="JACAZH010000049">
    <property type="protein sequence ID" value="KAF7334198.1"/>
    <property type="molecule type" value="Genomic_DNA"/>
</dbReference>
<organism evidence="1 2">
    <name type="scientific">Mycena sanguinolenta</name>
    <dbReference type="NCBI Taxonomy" id="230812"/>
    <lineage>
        <taxon>Eukaryota</taxon>
        <taxon>Fungi</taxon>
        <taxon>Dikarya</taxon>
        <taxon>Basidiomycota</taxon>
        <taxon>Agaricomycotina</taxon>
        <taxon>Agaricomycetes</taxon>
        <taxon>Agaricomycetidae</taxon>
        <taxon>Agaricales</taxon>
        <taxon>Marasmiineae</taxon>
        <taxon>Mycenaceae</taxon>
        <taxon>Mycena</taxon>
    </lineage>
</organism>
<reference evidence="1" key="1">
    <citation type="submission" date="2020-05" db="EMBL/GenBank/DDBJ databases">
        <title>Mycena genomes resolve the evolution of fungal bioluminescence.</title>
        <authorList>
            <person name="Tsai I.J."/>
        </authorList>
    </citation>
    <scope>NUCLEOTIDE SEQUENCE</scope>
    <source>
        <strain evidence="1">160909Yilan</strain>
    </source>
</reference>
<gene>
    <name evidence="1" type="ORF">MSAN_02381100</name>
</gene>